<comment type="caution">
    <text evidence="2">The sequence shown here is derived from an EMBL/GenBank/DDBJ whole genome shotgun (WGS) entry which is preliminary data.</text>
</comment>
<dbReference type="SMART" id="SM00225">
    <property type="entry name" value="BTB"/>
    <property type="match status" value="1"/>
</dbReference>
<evidence type="ECO:0000313" key="3">
    <source>
        <dbReference type="Proteomes" id="UP000736335"/>
    </source>
</evidence>
<feature type="domain" description="BTB" evidence="1">
    <location>
        <begin position="247"/>
        <end position="311"/>
    </location>
</feature>
<organism evidence="2 3">
    <name type="scientific">Thelephora terrestris</name>
    <dbReference type="NCBI Taxonomy" id="56493"/>
    <lineage>
        <taxon>Eukaryota</taxon>
        <taxon>Fungi</taxon>
        <taxon>Dikarya</taxon>
        <taxon>Basidiomycota</taxon>
        <taxon>Agaricomycotina</taxon>
        <taxon>Agaricomycetes</taxon>
        <taxon>Thelephorales</taxon>
        <taxon>Thelephoraceae</taxon>
        <taxon>Thelephora</taxon>
    </lineage>
</organism>
<protein>
    <recommendedName>
        <fullName evidence="1">BTB domain-containing protein</fullName>
    </recommendedName>
</protein>
<evidence type="ECO:0000259" key="1">
    <source>
        <dbReference type="PROSITE" id="PS50097"/>
    </source>
</evidence>
<dbReference type="EMBL" id="WIUZ02000010">
    <property type="protein sequence ID" value="KAF9783252.1"/>
    <property type="molecule type" value="Genomic_DNA"/>
</dbReference>
<evidence type="ECO:0000313" key="2">
    <source>
        <dbReference type="EMBL" id="KAF9783252.1"/>
    </source>
</evidence>
<dbReference type="InterPro" id="IPR011333">
    <property type="entry name" value="SKP1/BTB/POZ_sf"/>
</dbReference>
<proteinExistence type="predicted"/>
<sequence length="535" mass="58689">MDREPYYGYLITRNGANGFIDAASFVGCLIQCGLLTHELARQHLIKPLTHHQYTAGGKDSSETVRANAIYQLFVAAGNALLRGLLEPEDVQVCFEILEPRRGWIKGFESAKLQEFREIHAAWMREKEEEGREKARETGDCQGRAEDTDAEVSAEAETPVAFVPQNLPAATIDIEIPPSISKNIEPFVFDDVDSLPESFVSVATGATSSPTLSISTISDFTPTELGEDIENGEELAADRHNALYFEDGNVEIVCGDTVFRVHSSILSFSSPKLRDILSQPTLLHAPTPGECPRVTIPDSAEDFGILLKMIYTPGFPPRHEAPEFTVFASLLRMTTKYGFSSVRDQLVKDIRGAYPTTWEDFQGAKVLGEDFFGSPKPHPNAVLNLFEAENVKFAIPFAAYRASIGGFSALMSDKPGTVLPRRTLATTIYGIHVLQSSASDAARTAVYRGYLQVCPDEACSLSVEIRNVEGRMVAMEKIYSAVIGQREGGPLSLPSLGHLLCAKCAKPVEVAHATWRSAVWKKLAPAFNISRSRDDL</sequence>
<dbReference type="Gene3D" id="3.30.710.10">
    <property type="entry name" value="Potassium Channel Kv1.1, Chain A"/>
    <property type="match status" value="1"/>
</dbReference>
<reference evidence="2" key="1">
    <citation type="journal article" date="2020" name="Nat. Commun.">
        <title>Large-scale genome sequencing of mycorrhizal fungi provides insights into the early evolution of symbiotic traits.</title>
        <authorList>
            <person name="Miyauchi S."/>
            <person name="Kiss E."/>
            <person name="Kuo A."/>
            <person name="Drula E."/>
            <person name="Kohler A."/>
            <person name="Sanchez-Garcia M."/>
            <person name="Morin E."/>
            <person name="Andreopoulos B."/>
            <person name="Barry K.W."/>
            <person name="Bonito G."/>
            <person name="Buee M."/>
            <person name="Carver A."/>
            <person name="Chen C."/>
            <person name="Cichocki N."/>
            <person name="Clum A."/>
            <person name="Culley D."/>
            <person name="Crous P.W."/>
            <person name="Fauchery L."/>
            <person name="Girlanda M."/>
            <person name="Hayes R.D."/>
            <person name="Keri Z."/>
            <person name="LaButti K."/>
            <person name="Lipzen A."/>
            <person name="Lombard V."/>
            <person name="Magnuson J."/>
            <person name="Maillard F."/>
            <person name="Murat C."/>
            <person name="Nolan M."/>
            <person name="Ohm R.A."/>
            <person name="Pangilinan J."/>
            <person name="Pereira M.F."/>
            <person name="Perotto S."/>
            <person name="Peter M."/>
            <person name="Pfister S."/>
            <person name="Riley R."/>
            <person name="Sitrit Y."/>
            <person name="Stielow J.B."/>
            <person name="Szollosi G."/>
            <person name="Zifcakova L."/>
            <person name="Stursova M."/>
            <person name="Spatafora J.W."/>
            <person name="Tedersoo L."/>
            <person name="Vaario L.M."/>
            <person name="Yamada A."/>
            <person name="Yan M."/>
            <person name="Wang P."/>
            <person name="Xu J."/>
            <person name="Bruns T."/>
            <person name="Baldrian P."/>
            <person name="Vilgalys R."/>
            <person name="Dunand C."/>
            <person name="Henrissat B."/>
            <person name="Grigoriev I.V."/>
            <person name="Hibbett D."/>
            <person name="Nagy L.G."/>
            <person name="Martin F.M."/>
        </authorList>
    </citation>
    <scope>NUCLEOTIDE SEQUENCE</scope>
    <source>
        <strain evidence="2">UH-Tt-Lm1</strain>
    </source>
</reference>
<dbReference type="Pfam" id="PF00651">
    <property type="entry name" value="BTB"/>
    <property type="match status" value="1"/>
</dbReference>
<dbReference type="AlphaFoldDB" id="A0A9P6HB23"/>
<accession>A0A9P6HB23</accession>
<dbReference type="Proteomes" id="UP000736335">
    <property type="component" value="Unassembled WGS sequence"/>
</dbReference>
<dbReference type="OrthoDB" id="2879636at2759"/>
<dbReference type="PROSITE" id="PS50097">
    <property type="entry name" value="BTB"/>
    <property type="match status" value="1"/>
</dbReference>
<reference evidence="2" key="2">
    <citation type="submission" date="2020-11" db="EMBL/GenBank/DDBJ databases">
        <authorList>
            <consortium name="DOE Joint Genome Institute"/>
            <person name="Kuo A."/>
            <person name="Miyauchi S."/>
            <person name="Kiss E."/>
            <person name="Drula E."/>
            <person name="Kohler A."/>
            <person name="Sanchez-Garcia M."/>
            <person name="Andreopoulos B."/>
            <person name="Barry K.W."/>
            <person name="Bonito G."/>
            <person name="Buee M."/>
            <person name="Carver A."/>
            <person name="Chen C."/>
            <person name="Cichocki N."/>
            <person name="Clum A."/>
            <person name="Culley D."/>
            <person name="Crous P.W."/>
            <person name="Fauchery L."/>
            <person name="Girlanda M."/>
            <person name="Hayes R."/>
            <person name="Keri Z."/>
            <person name="Labutti K."/>
            <person name="Lipzen A."/>
            <person name="Lombard V."/>
            <person name="Magnuson J."/>
            <person name="Maillard F."/>
            <person name="Morin E."/>
            <person name="Murat C."/>
            <person name="Nolan M."/>
            <person name="Ohm R."/>
            <person name="Pangilinan J."/>
            <person name="Pereira M."/>
            <person name="Perotto S."/>
            <person name="Peter M."/>
            <person name="Riley R."/>
            <person name="Sitrit Y."/>
            <person name="Stielow B."/>
            <person name="Szollosi G."/>
            <person name="Zifcakova L."/>
            <person name="Stursova M."/>
            <person name="Spatafora J.W."/>
            <person name="Tedersoo L."/>
            <person name="Vaario L.-M."/>
            <person name="Yamada A."/>
            <person name="Yan M."/>
            <person name="Wang P."/>
            <person name="Xu J."/>
            <person name="Bruns T."/>
            <person name="Baldrian P."/>
            <person name="Vilgalys R."/>
            <person name="Henrissat B."/>
            <person name="Grigoriev I.V."/>
            <person name="Hibbett D."/>
            <person name="Nagy L.G."/>
            <person name="Martin F.M."/>
        </authorList>
    </citation>
    <scope>NUCLEOTIDE SEQUENCE</scope>
    <source>
        <strain evidence="2">UH-Tt-Lm1</strain>
    </source>
</reference>
<gene>
    <name evidence="2" type="ORF">BJ322DRAFT_1069820</name>
</gene>
<dbReference type="SUPFAM" id="SSF54695">
    <property type="entry name" value="POZ domain"/>
    <property type="match status" value="1"/>
</dbReference>
<dbReference type="CDD" id="cd18186">
    <property type="entry name" value="BTB_POZ_ZBTB_KLHL-like"/>
    <property type="match status" value="1"/>
</dbReference>
<dbReference type="InterPro" id="IPR000210">
    <property type="entry name" value="BTB/POZ_dom"/>
</dbReference>
<keyword evidence="3" id="KW-1185">Reference proteome</keyword>
<name>A0A9P6HB23_9AGAM</name>